<evidence type="ECO:0000256" key="5">
    <source>
        <dbReference type="ARBA" id="ARBA00022519"/>
    </source>
</evidence>
<dbReference type="SUPFAM" id="SSF50156">
    <property type="entry name" value="PDZ domain-like"/>
    <property type="match status" value="1"/>
</dbReference>
<dbReference type="GO" id="GO:0015627">
    <property type="term" value="C:type II protein secretion system complex"/>
    <property type="evidence" value="ECO:0007669"/>
    <property type="project" value="InterPro"/>
</dbReference>
<dbReference type="Gene3D" id="2.30.30.830">
    <property type="match status" value="1"/>
</dbReference>
<dbReference type="InterPro" id="IPR036034">
    <property type="entry name" value="PDZ_sf"/>
</dbReference>
<evidence type="ECO:0000256" key="8">
    <source>
        <dbReference type="ARBA" id="ARBA00022989"/>
    </source>
</evidence>
<dbReference type="HOGENOM" id="CLU_097855_0_0_6"/>
<evidence type="ECO:0000256" key="2">
    <source>
        <dbReference type="ARBA" id="ARBA00007986"/>
    </source>
</evidence>
<evidence type="ECO:0000259" key="10">
    <source>
        <dbReference type="Pfam" id="PF11356"/>
    </source>
</evidence>
<keyword evidence="6" id="KW-0812">Transmembrane</keyword>
<comment type="subcellular location">
    <subcellularLocation>
        <location evidence="1">Cell inner membrane</location>
    </subcellularLocation>
</comment>
<sequence>MRMPLYSRLVAPCILFILLIIGGQQGYVAYKGYKKVAKTIADATDAKPAAAGQDASSFSLFSAAESATPAVTDAVAPLNAEVEGIVRSDEPWRSFAVIKTGAQQQSYREGEALAGYDDAWIDEINADGVVVNYRGVSQVLALSKPDYFKGGDTSPPEKPRADTRLAQLNLNDYFVLKPLREQGRLEGYLINPRNTSAVFARSGVEQGDVVVKVNAVDMTQAAQAHSIITSWSKMKTAELVVRRHNRLKNIRLDVLAN</sequence>
<feature type="domain" description="Type II secretion system protein GspC N-terminal" evidence="10">
    <location>
        <begin position="44"/>
        <end position="142"/>
    </location>
</feature>
<keyword evidence="5" id="KW-0997">Cell inner membrane</keyword>
<evidence type="ECO:0000256" key="9">
    <source>
        <dbReference type="ARBA" id="ARBA00023136"/>
    </source>
</evidence>
<evidence type="ECO:0000256" key="3">
    <source>
        <dbReference type="ARBA" id="ARBA00022448"/>
    </source>
</evidence>
<evidence type="ECO:0000256" key="1">
    <source>
        <dbReference type="ARBA" id="ARBA00004533"/>
    </source>
</evidence>
<dbReference type="AlphaFoldDB" id="E3G251"/>
<dbReference type="RefSeq" id="WP_013366915.1">
    <property type="nucleotide sequence ID" value="NC_014618.1"/>
</dbReference>
<evidence type="ECO:0000313" key="12">
    <source>
        <dbReference type="Proteomes" id="UP000006872"/>
    </source>
</evidence>
<dbReference type="eggNOG" id="COG3031">
    <property type="taxonomic scope" value="Bacteria"/>
</dbReference>
<dbReference type="EMBL" id="CP002272">
    <property type="protein sequence ID" value="ADO49185.1"/>
    <property type="molecule type" value="Genomic_DNA"/>
</dbReference>
<dbReference type="KEGG" id="esc:Entcl_2938"/>
<reference evidence="11 12" key="2">
    <citation type="journal article" date="2011" name="Stand. Genomic Sci.">
        <title>Complete genome sequence of 'Enterobacter lignolyticus' SCF1.</title>
        <authorList>
            <person name="Deangelis K.M."/>
            <person name="D'Haeseleer P."/>
            <person name="Chivian D."/>
            <person name="Fortney J.L."/>
            <person name="Khudyakov J."/>
            <person name="Simmons B."/>
            <person name="Woo H."/>
            <person name="Arkin A.P."/>
            <person name="Davenport K.W."/>
            <person name="Goodwin L."/>
            <person name="Chen A."/>
            <person name="Ivanova N."/>
            <person name="Kyrpides N.C."/>
            <person name="Mavromatis K."/>
            <person name="Woyke T."/>
            <person name="Hazen T.C."/>
        </authorList>
    </citation>
    <scope>NUCLEOTIDE SEQUENCE [LARGE SCALE GENOMIC DNA]</scope>
    <source>
        <strain evidence="11 12">SCF1</strain>
    </source>
</reference>
<evidence type="ECO:0000313" key="11">
    <source>
        <dbReference type="EMBL" id="ADO49185.1"/>
    </source>
</evidence>
<dbReference type="InterPro" id="IPR024961">
    <property type="entry name" value="T2SS_GspC_N"/>
</dbReference>
<protein>
    <submittedName>
        <fullName evidence="11">General secretion pathway protein C</fullName>
    </submittedName>
</protein>
<dbReference type="InterPro" id="IPR001639">
    <property type="entry name" value="T2SS_protein-GspC"/>
</dbReference>
<evidence type="ECO:0000256" key="6">
    <source>
        <dbReference type="ARBA" id="ARBA00022692"/>
    </source>
</evidence>
<dbReference type="GO" id="GO:0005886">
    <property type="term" value="C:plasma membrane"/>
    <property type="evidence" value="ECO:0007669"/>
    <property type="project" value="UniProtKB-SubCell"/>
</dbReference>
<keyword evidence="8" id="KW-1133">Transmembrane helix</keyword>
<reference evidence="12" key="1">
    <citation type="submission" date="2010-10" db="EMBL/GenBank/DDBJ databases">
        <title>Complete sequence of Enterobacter cloacae SCF1.</title>
        <authorList>
            <consortium name="US DOE Joint Genome Institute"/>
            <person name="Lucas S."/>
            <person name="Copeland A."/>
            <person name="Lapidus A."/>
            <person name="Cheng J.-F."/>
            <person name="Bruce D."/>
            <person name="Goodwin L."/>
            <person name="Pitluck S."/>
            <person name="Davenport K."/>
            <person name="Detter J.C."/>
            <person name="Han C."/>
            <person name="Tapia R."/>
            <person name="Land M."/>
            <person name="Hauser L."/>
            <person name="Chang Y.-J."/>
            <person name="Jeffries C."/>
            <person name="Kyrpides N."/>
            <person name="Ivanova N."/>
            <person name="Mikhailova N."/>
            <person name="DeAngelis K."/>
            <person name="Arkin A.P."/>
            <person name="Chivian D."/>
            <person name="Edwards B."/>
            <person name="Woo H."/>
            <person name="Hazen T.C."/>
            <person name="Woyke T."/>
        </authorList>
    </citation>
    <scope>NUCLEOTIDE SEQUENCE [LARGE SCALE GENOMIC DNA]</scope>
    <source>
        <strain evidence="12">SCF1</strain>
    </source>
</reference>
<dbReference type="STRING" id="701347.Entcl_2938"/>
<keyword evidence="7" id="KW-0653">Protein transport</keyword>
<name>E3G251_ENTLS</name>
<dbReference type="NCBIfam" id="TIGR01713">
    <property type="entry name" value="typeII_sec_gspC"/>
    <property type="match status" value="1"/>
</dbReference>
<proteinExistence type="inferred from homology"/>
<keyword evidence="4" id="KW-1003">Cell membrane</keyword>
<evidence type="ECO:0000256" key="7">
    <source>
        <dbReference type="ARBA" id="ARBA00022927"/>
    </source>
</evidence>
<keyword evidence="9" id="KW-0472">Membrane</keyword>
<gene>
    <name evidence="11" type="ordered locus">Entcl_2938</name>
</gene>
<dbReference type="Gene3D" id="2.30.42.10">
    <property type="match status" value="1"/>
</dbReference>
<comment type="similarity">
    <text evidence="2">Belongs to the GSP C family.</text>
</comment>
<accession>E3G251</accession>
<dbReference type="Proteomes" id="UP000006872">
    <property type="component" value="Chromosome"/>
</dbReference>
<keyword evidence="12" id="KW-1185">Reference proteome</keyword>
<dbReference type="Pfam" id="PF11356">
    <property type="entry name" value="T2SSC"/>
    <property type="match status" value="1"/>
</dbReference>
<keyword evidence="3" id="KW-0813">Transport</keyword>
<organism evidence="11 12">
    <name type="scientific">Enterobacter lignolyticus (strain SCF1)</name>
    <dbReference type="NCBI Taxonomy" id="701347"/>
    <lineage>
        <taxon>Bacteria</taxon>
        <taxon>Pseudomonadati</taxon>
        <taxon>Pseudomonadota</taxon>
        <taxon>Gammaproteobacteria</taxon>
        <taxon>Enterobacterales</taxon>
        <taxon>Enterobacteriaceae</taxon>
        <taxon>Pluralibacter</taxon>
    </lineage>
</organism>
<dbReference type="GO" id="GO:0015628">
    <property type="term" value="P:protein secretion by the type II secretion system"/>
    <property type="evidence" value="ECO:0007669"/>
    <property type="project" value="InterPro"/>
</dbReference>
<evidence type="ECO:0000256" key="4">
    <source>
        <dbReference type="ARBA" id="ARBA00022475"/>
    </source>
</evidence>